<feature type="transmembrane region" description="Helical" evidence="2">
    <location>
        <begin position="68"/>
        <end position="87"/>
    </location>
</feature>
<dbReference type="EMBL" id="LRGB01000642">
    <property type="protein sequence ID" value="KZS17346.1"/>
    <property type="molecule type" value="Genomic_DNA"/>
</dbReference>
<protein>
    <submittedName>
        <fullName evidence="3">Uncharacterized protein</fullName>
    </submittedName>
</protein>
<keyword evidence="2" id="KW-0472">Membrane</keyword>
<dbReference type="Proteomes" id="UP000076858">
    <property type="component" value="Unassembled WGS sequence"/>
</dbReference>
<organism evidence="3 4">
    <name type="scientific">Daphnia magna</name>
    <dbReference type="NCBI Taxonomy" id="35525"/>
    <lineage>
        <taxon>Eukaryota</taxon>
        <taxon>Metazoa</taxon>
        <taxon>Ecdysozoa</taxon>
        <taxon>Arthropoda</taxon>
        <taxon>Crustacea</taxon>
        <taxon>Branchiopoda</taxon>
        <taxon>Diplostraca</taxon>
        <taxon>Cladocera</taxon>
        <taxon>Anomopoda</taxon>
        <taxon>Daphniidae</taxon>
        <taxon>Daphnia</taxon>
    </lineage>
</organism>
<reference evidence="3 4" key="1">
    <citation type="submission" date="2016-03" db="EMBL/GenBank/DDBJ databases">
        <title>EvidentialGene: Evidence-directed Construction of Genes on Genomes.</title>
        <authorList>
            <person name="Gilbert D.G."/>
            <person name="Choi J.-H."/>
            <person name="Mockaitis K."/>
            <person name="Colbourne J."/>
            <person name="Pfrender M."/>
        </authorList>
    </citation>
    <scope>NUCLEOTIDE SEQUENCE [LARGE SCALE GENOMIC DNA]</scope>
    <source>
        <strain evidence="3 4">Xinb3</strain>
        <tissue evidence="3">Complete organism</tissue>
    </source>
</reference>
<name>A0A165A9R8_9CRUS</name>
<accession>A0A165A9R8</accession>
<feature type="region of interest" description="Disordered" evidence="1">
    <location>
        <begin position="1"/>
        <end position="23"/>
    </location>
</feature>
<evidence type="ECO:0000313" key="3">
    <source>
        <dbReference type="EMBL" id="KZS17346.1"/>
    </source>
</evidence>
<sequence length="88" mass="10374">MKPIITKNEREKKNMTQRHTHTHTHTHKIYLGVCPDKSSVLVTRYYVSSSFYFAVQVNISRESSESPYFFFLLFSWIHIFASSSVLIE</sequence>
<gene>
    <name evidence="3" type="ORF">APZ42_016977</name>
</gene>
<evidence type="ECO:0000256" key="2">
    <source>
        <dbReference type="SAM" id="Phobius"/>
    </source>
</evidence>
<evidence type="ECO:0000313" key="4">
    <source>
        <dbReference type="Proteomes" id="UP000076858"/>
    </source>
</evidence>
<keyword evidence="4" id="KW-1185">Reference proteome</keyword>
<comment type="caution">
    <text evidence="3">The sequence shown here is derived from an EMBL/GenBank/DDBJ whole genome shotgun (WGS) entry which is preliminary data.</text>
</comment>
<evidence type="ECO:0000256" key="1">
    <source>
        <dbReference type="SAM" id="MobiDB-lite"/>
    </source>
</evidence>
<keyword evidence="2" id="KW-1133">Transmembrane helix</keyword>
<keyword evidence="2" id="KW-0812">Transmembrane</keyword>
<dbReference type="AlphaFoldDB" id="A0A165A9R8"/>
<proteinExistence type="predicted"/>